<dbReference type="AlphaFoldDB" id="A0A2V0NN45"/>
<feature type="region of interest" description="Disordered" evidence="1">
    <location>
        <begin position="69"/>
        <end position="96"/>
    </location>
</feature>
<dbReference type="Proteomes" id="UP000247498">
    <property type="component" value="Unassembled WGS sequence"/>
</dbReference>
<name>A0A2V0NN45_9CHLO</name>
<feature type="compositionally biased region" description="Low complexity" evidence="1">
    <location>
        <begin position="74"/>
        <end position="93"/>
    </location>
</feature>
<reference evidence="2 3" key="1">
    <citation type="journal article" date="2018" name="Sci. Rep.">
        <title>Raphidocelis subcapitata (=Pseudokirchneriella subcapitata) provides an insight into genome evolution and environmental adaptations in the Sphaeropleales.</title>
        <authorList>
            <person name="Suzuki S."/>
            <person name="Yamaguchi H."/>
            <person name="Nakajima N."/>
            <person name="Kawachi M."/>
        </authorList>
    </citation>
    <scope>NUCLEOTIDE SEQUENCE [LARGE SCALE GENOMIC DNA]</scope>
    <source>
        <strain evidence="2 3">NIES-35</strain>
    </source>
</reference>
<sequence length="144" mass="14729">MSHSSNGGVFVGLATAAALVGAGVYAYKVYDPEGSRDTWTRCRTIAEQSTAAGLTKLHEALDAGRAALSSLTNSPAGSPASSIAGSPEPAAAPAERRVERVASFPLRHFEEDEDEAAAEAAGLRPTKVGKKVRVAALAPAVEAI</sequence>
<comment type="caution">
    <text evidence="2">The sequence shown here is derived from an EMBL/GenBank/DDBJ whole genome shotgun (WGS) entry which is preliminary data.</text>
</comment>
<accession>A0A2V0NN45</accession>
<evidence type="ECO:0000313" key="3">
    <source>
        <dbReference type="Proteomes" id="UP000247498"/>
    </source>
</evidence>
<evidence type="ECO:0000313" key="2">
    <source>
        <dbReference type="EMBL" id="GBF87882.1"/>
    </source>
</evidence>
<evidence type="ECO:0000256" key="1">
    <source>
        <dbReference type="SAM" id="MobiDB-lite"/>
    </source>
</evidence>
<dbReference type="InParanoid" id="A0A2V0NN45"/>
<keyword evidence="3" id="KW-1185">Reference proteome</keyword>
<protein>
    <submittedName>
        <fullName evidence="2">Uncharacterized protein</fullName>
    </submittedName>
</protein>
<organism evidence="2 3">
    <name type="scientific">Raphidocelis subcapitata</name>
    <dbReference type="NCBI Taxonomy" id="307507"/>
    <lineage>
        <taxon>Eukaryota</taxon>
        <taxon>Viridiplantae</taxon>
        <taxon>Chlorophyta</taxon>
        <taxon>core chlorophytes</taxon>
        <taxon>Chlorophyceae</taxon>
        <taxon>CS clade</taxon>
        <taxon>Sphaeropleales</taxon>
        <taxon>Selenastraceae</taxon>
        <taxon>Raphidocelis</taxon>
    </lineage>
</organism>
<dbReference type="EMBL" id="BDRX01000002">
    <property type="protein sequence ID" value="GBF87882.1"/>
    <property type="molecule type" value="Genomic_DNA"/>
</dbReference>
<proteinExistence type="predicted"/>
<gene>
    <name evidence="2" type="ORF">Rsub_00594</name>
</gene>